<evidence type="ECO:0000313" key="5">
    <source>
        <dbReference type="EMBL" id="TCS41165.1"/>
    </source>
</evidence>
<reference evidence="5 6" key="1">
    <citation type="submission" date="2019-03" db="EMBL/GenBank/DDBJ databases">
        <title>Genomic Encyclopedia of Archaeal and Bacterial Type Strains, Phase II (KMG-II): from individual species to whole genera.</title>
        <authorList>
            <person name="Goeker M."/>
        </authorList>
    </citation>
    <scope>NUCLEOTIDE SEQUENCE [LARGE SCALE GENOMIC DNA]</scope>
    <source>
        <strain evidence="5 6">DSM 15388</strain>
    </source>
</reference>
<dbReference type="PANTHER" id="PTHR34698:SF2">
    <property type="entry name" value="5-OXOPROLINASE SUBUNIT B"/>
    <property type="match status" value="1"/>
</dbReference>
<dbReference type="PANTHER" id="PTHR34698">
    <property type="entry name" value="5-OXOPROLINASE SUBUNIT B"/>
    <property type="match status" value="1"/>
</dbReference>
<comment type="caution">
    <text evidence="5">The sequence shown here is derived from an EMBL/GenBank/DDBJ whole genome shotgun (WGS) entry which is preliminary data.</text>
</comment>
<proteinExistence type="predicted"/>
<dbReference type="Gene3D" id="2.40.100.10">
    <property type="entry name" value="Cyclophilin-like"/>
    <property type="match status" value="1"/>
</dbReference>
<accession>A0A4R3IA16</accession>
<organism evidence="5 6">
    <name type="scientific">Reinekea marinisedimentorum</name>
    <dbReference type="NCBI Taxonomy" id="230495"/>
    <lineage>
        <taxon>Bacteria</taxon>
        <taxon>Pseudomonadati</taxon>
        <taxon>Pseudomonadota</taxon>
        <taxon>Gammaproteobacteria</taxon>
        <taxon>Oceanospirillales</taxon>
        <taxon>Saccharospirillaceae</taxon>
        <taxon>Reinekea</taxon>
    </lineage>
</organism>
<protein>
    <submittedName>
        <fullName evidence="5">KipI family sensor histidine kinase inhibitor</fullName>
    </submittedName>
</protein>
<dbReference type="SUPFAM" id="SSF160467">
    <property type="entry name" value="PH0987 N-terminal domain-like"/>
    <property type="match status" value="1"/>
</dbReference>
<keyword evidence="6" id="KW-1185">Reference proteome</keyword>
<dbReference type="OrthoDB" id="9778567at2"/>
<feature type="domain" description="Carboxyltransferase" evidence="4">
    <location>
        <begin position="1"/>
        <end position="203"/>
    </location>
</feature>
<dbReference type="SMART" id="SM00796">
    <property type="entry name" value="AHS1"/>
    <property type="match status" value="1"/>
</dbReference>
<dbReference type="SUPFAM" id="SSF50891">
    <property type="entry name" value="Cyclophilin-like"/>
    <property type="match status" value="1"/>
</dbReference>
<dbReference type="InterPro" id="IPR010016">
    <property type="entry name" value="PxpB"/>
</dbReference>
<dbReference type="Proteomes" id="UP000295793">
    <property type="component" value="Unassembled WGS sequence"/>
</dbReference>
<dbReference type="Gene3D" id="3.30.1360.40">
    <property type="match status" value="1"/>
</dbReference>
<evidence type="ECO:0000259" key="4">
    <source>
        <dbReference type="SMART" id="SM00796"/>
    </source>
</evidence>
<name>A0A4R3IA16_9GAMM</name>
<evidence type="ECO:0000256" key="3">
    <source>
        <dbReference type="ARBA" id="ARBA00022840"/>
    </source>
</evidence>
<keyword evidence="3" id="KW-0067">ATP-binding</keyword>
<dbReference type="AlphaFoldDB" id="A0A4R3IA16"/>
<dbReference type="InterPro" id="IPR003833">
    <property type="entry name" value="CT_C_D"/>
</dbReference>
<dbReference type="NCBIfam" id="TIGR00370">
    <property type="entry name" value="5-oxoprolinase subunit PxpB"/>
    <property type="match status" value="1"/>
</dbReference>
<dbReference type="EMBL" id="SLZR01000007">
    <property type="protein sequence ID" value="TCS41165.1"/>
    <property type="molecule type" value="Genomic_DNA"/>
</dbReference>
<evidence type="ECO:0000313" key="6">
    <source>
        <dbReference type="Proteomes" id="UP000295793"/>
    </source>
</evidence>
<dbReference type="Pfam" id="PF02682">
    <property type="entry name" value="CT_C_D"/>
    <property type="match status" value="1"/>
</dbReference>
<evidence type="ECO:0000256" key="1">
    <source>
        <dbReference type="ARBA" id="ARBA00022741"/>
    </source>
</evidence>
<evidence type="ECO:0000256" key="2">
    <source>
        <dbReference type="ARBA" id="ARBA00022801"/>
    </source>
</evidence>
<dbReference type="InterPro" id="IPR029000">
    <property type="entry name" value="Cyclophilin-like_dom_sf"/>
</dbReference>
<keyword evidence="1" id="KW-0547">Nucleotide-binding</keyword>
<dbReference type="RefSeq" id="WP_132701602.1">
    <property type="nucleotide sequence ID" value="NZ_SLZR01000007.1"/>
</dbReference>
<sequence length="226" mass="25085">MRIEVASERSVILYHNETVGEKTTAQLKAIGNAVRAELGEKLLDLVPSYQSLLVIFNPLLTTHTDVSDCLIKHIEQLPPTTPRAQSELVRLPVFYDLEVGYDLERIASHHNSSIEQVIQQHCMNIYQVYAIGFAPGFAYLGEVPEQIAMPRLESPRPKVEKGSVGIADRQTAIYPATSPGGWNIIGRCPSELFNPEKDPVMPFKVGDSVQFLPITKEEFLTLGGTL</sequence>
<dbReference type="GO" id="GO:0016787">
    <property type="term" value="F:hydrolase activity"/>
    <property type="evidence" value="ECO:0007669"/>
    <property type="project" value="UniProtKB-KW"/>
</dbReference>
<gene>
    <name evidence="5" type="ORF">BCF53_107180</name>
</gene>
<keyword evidence="2" id="KW-0378">Hydrolase</keyword>
<dbReference type="GO" id="GO:0005524">
    <property type="term" value="F:ATP binding"/>
    <property type="evidence" value="ECO:0007669"/>
    <property type="project" value="UniProtKB-KW"/>
</dbReference>